<evidence type="ECO:0000256" key="3">
    <source>
        <dbReference type="ARBA" id="ARBA00022741"/>
    </source>
</evidence>
<dbReference type="InterPro" id="IPR001245">
    <property type="entry name" value="Ser-Thr/Tyr_kinase_cat_dom"/>
</dbReference>
<dbReference type="PANTHER" id="PTHR11920">
    <property type="entry name" value="GUANYLYL CYCLASE"/>
    <property type="match status" value="1"/>
</dbReference>
<dbReference type="EC" id="4.6.1.2" evidence="2"/>
<dbReference type="InterPro" id="IPR020635">
    <property type="entry name" value="Tyr_kinase_cat_dom"/>
</dbReference>
<evidence type="ECO:0000256" key="4">
    <source>
        <dbReference type="ARBA" id="ARBA00023239"/>
    </source>
</evidence>
<dbReference type="SMART" id="SM00219">
    <property type="entry name" value="TyrKc"/>
    <property type="match status" value="1"/>
</dbReference>
<keyword evidence="8" id="KW-1185">Reference proteome</keyword>
<feature type="domain" description="Protein kinase" evidence="6">
    <location>
        <begin position="1"/>
        <end position="162"/>
    </location>
</feature>
<keyword evidence="4" id="KW-0456">Lyase</keyword>
<accession>A0ABY6K8Y2</accession>
<evidence type="ECO:0000259" key="6">
    <source>
        <dbReference type="PROSITE" id="PS50011"/>
    </source>
</evidence>
<organism evidence="7 8">
    <name type="scientific">Cordylochernes scorpioides</name>
    <dbReference type="NCBI Taxonomy" id="51811"/>
    <lineage>
        <taxon>Eukaryota</taxon>
        <taxon>Metazoa</taxon>
        <taxon>Ecdysozoa</taxon>
        <taxon>Arthropoda</taxon>
        <taxon>Chelicerata</taxon>
        <taxon>Arachnida</taxon>
        <taxon>Pseudoscorpiones</taxon>
        <taxon>Cheliferoidea</taxon>
        <taxon>Chernetidae</taxon>
        <taxon>Cordylochernes</taxon>
    </lineage>
</organism>
<reference evidence="7 8" key="1">
    <citation type="submission" date="2022-01" db="EMBL/GenBank/DDBJ databases">
        <title>A chromosomal length assembly of Cordylochernes scorpioides.</title>
        <authorList>
            <person name="Zeh D."/>
            <person name="Zeh J."/>
        </authorList>
    </citation>
    <scope>NUCLEOTIDE SEQUENCE [LARGE SCALE GENOMIC DNA]</scope>
    <source>
        <strain evidence="7">IN4F17</strain>
        <tissue evidence="7">Whole Body</tissue>
    </source>
</reference>
<proteinExistence type="predicted"/>
<dbReference type="EMBL" id="CP092864">
    <property type="protein sequence ID" value="UYV64172.1"/>
    <property type="molecule type" value="Genomic_DNA"/>
</dbReference>
<evidence type="ECO:0000256" key="5">
    <source>
        <dbReference type="ARBA" id="ARBA00023293"/>
    </source>
</evidence>
<protein>
    <recommendedName>
        <fullName evidence="2">guanylate cyclase</fullName>
        <ecNumber evidence="2">4.6.1.2</ecNumber>
    </recommendedName>
</protein>
<dbReference type="PROSITE" id="PS50011">
    <property type="entry name" value="PROTEIN_KINASE_DOM"/>
    <property type="match status" value="1"/>
</dbReference>
<dbReference type="InterPro" id="IPR000719">
    <property type="entry name" value="Prot_kinase_dom"/>
</dbReference>
<dbReference type="SUPFAM" id="SSF56112">
    <property type="entry name" value="Protein kinase-like (PK-like)"/>
    <property type="match status" value="1"/>
</dbReference>
<dbReference type="Gene3D" id="1.10.510.10">
    <property type="entry name" value="Transferase(Phosphotransferase) domain 1"/>
    <property type="match status" value="1"/>
</dbReference>
<sequence>MQFLHDSPIKTHGNLKSTNCLVDSRWVVKIADFGLHQLKQGADYLGEDATDLDAQCERLLWRAPELVRDPNSPPEGTQKGDVYSFGIVLYEILGRRGPYGRPDLTSSEIIKHVMQRDHRFRPSLSQVGSEGLPCVRECMVECWAEDPDIRPDFKTIRAHLRPMRKGL</sequence>
<keyword evidence="5" id="KW-0141">cGMP biosynthesis</keyword>
<gene>
    <name evidence="7" type="ORF">LAZ67_2006927</name>
</gene>
<comment type="catalytic activity">
    <reaction evidence="1">
        <text>GTP = 3',5'-cyclic GMP + diphosphate</text>
        <dbReference type="Rhea" id="RHEA:13665"/>
        <dbReference type="ChEBI" id="CHEBI:33019"/>
        <dbReference type="ChEBI" id="CHEBI:37565"/>
        <dbReference type="ChEBI" id="CHEBI:57746"/>
        <dbReference type="EC" id="4.6.1.2"/>
    </reaction>
</comment>
<dbReference type="InterPro" id="IPR011009">
    <property type="entry name" value="Kinase-like_dom_sf"/>
</dbReference>
<dbReference type="InterPro" id="IPR050401">
    <property type="entry name" value="Cyclic_nucleotide_synthase"/>
</dbReference>
<evidence type="ECO:0000256" key="1">
    <source>
        <dbReference type="ARBA" id="ARBA00001436"/>
    </source>
</evidence>
<dbReference type="Proteomes" id="UP001235939">
    <property type="component" value="Chromosome 02"/>
</dbReference>
<evidence type="ECO:0000313" key="7">
    <source>
        <dbReference type="EMBL" id="UYV64172.1"/>
    </source>
</evidence>
<dbReference type="PANTHER" id="PTHR11920:SF335">
    <property type="entry name" value="GUANYLATE CYCLASE"/>
    <property type="match status" value="1"/>
</dbReference>
<keyword evidence="3" id="KW-0547">Nucleotide-binding</keyword>
<name>A0ABY6K8Y2_9ARAC</name>
<dbReference type="Pfam" id="PF07714">
    <property type="entry name" value="PK_Tyr_Ser-Thr"/>
    <property type="match status" value="1"/>
</dbReference>
<evidence type="ECO:0000313" key="8">
    <source>
        <dbReference type="Proteomes" id="UP001235939"/>
    </source>
</evidence>
<evidence type="ECO:0000256" key="2">
    <source>
        <dbReference type="ARBA" id="ARBA00012202"/>
    </source>
</evidence>